<dbReference type="PANTHER" id="PTHR30146:SF109">
    <property type="entry name" value="HTH-TYPE TRANSCRIPTIONAL REGULATOR GALS"/>
    <property type="match status" value="1"/>
</dbReference>
<organism evidence="6 7">
    <name type="scientific">Actinomyces ruminis</name>
    <dbReference type="NCBI Taxonomy" id="1937003"/>
    <lineage>
        <taxon>Bacteria</taxon>
        <taxon>Bacillati</taxon>
        <taxon>Actinomycetota</taxon>
        <taxon>Actinomycetes</taxon>
        <taxon>Actinomycetales</taxon>
        <taxon>Actinomycetaceae</taxon>
        <taxon>Actinomyces</taxon>
    </lineage>
</organism>
<keyword evidence="7" id="KW-1185">Reference proteome</keyword>
<dbReference type="InterPro" id="IPR000843">
    <property type="entry name" value="HTH_LacI"/>
</dbReference>
<dbReference type="RefSeq" id="WP_086615530.1">
    <property type="nucleotide sequence ID" value="NZ_MTPX02000005.1"/>
</dbReference>
<dbReference type="CDD" id="cd06267">
    <property type="entry name" value="PBP1_LacI_sugar_binding-like"/>
    <property type="match status" value="1"/>
</dbReference>
<dbReference type="PANTHER" id="PTHR30146">
    <property type="entry name" value="LACI-RELATED TRANSCRIPTIONAL REPRESSOR"/>
    <property type="match status" value="1"/>
</dbReference>
<dbReference type="PROSITE" id="PS50932">
    <property type="entry name" value="HTH_LACI_2"/>
    <property type="match status" value="1"/>
</dbReference>
<keyword evidence="1" id="KW-0805">Transcription regulation</keyword>
<keyword evidence="2" id="KW-0238">DNA-binding</keyword>
<evidence type="ECO:0000313" key="7">
    <source>
        <dbReference type="Proteomes" id="UP000194577"/>
    </source>
</evidence>
<reference evidence="6 7" key="1">
    <citation type="submission" date="2017-10" db="EMBL/GenBank/DDBJ databases">
        <title>Draft genome sequence of cellulolytic Actinomyces sp CtC72 isolated from cattle rumen fluid.</title>
        <authorList>
            <person name="Joshi A.J."/>
            <person name="Vasudevan G."/>
            <person name="Lanjekar V.B."/>
            <person name="Hivarkar S."/>
            <person name="Engineer A."/>
            <person name="Pore S.D."/>
            <person name="Dhakephalkar P.K."/>
            <person name="Dagar S."/>
        </authorList>
    </citation>
    <scope>NUCLEOTIDE SEQUENCE [LARGE SCALE GENOMIC DNA]</scope>
    <source>
        <strain evidence="7">CtC72</strain>
    </source>
</reference>
<dbReference type="CDD" id="cd01392">
    <property type="entry name" value="HTH_LacI"/>
    <property type="match status" value="1"/>
</dbReference>
<sequence length="365" mass="39746">MVTIADVARHAGVSPKTVSNVLNGYRYLRPETKERVERAIRELGYTVNLAARGLRRGRTGMVTLAVPDLRDPYLAELSGEVIHAAEREGGRVLVTQTDGQREREIDVLHGPNRHFTDGTILSPQALGPEDVEQYEVDFPLVLLGERVDPPGLDRVTLPNVAAARALTAYVLGLGCRRVVLLGCAPGTDHGSAPLREQGFREAHAELGVEVDDRLLLSESTWRLPQGAQRMNAFIDSGTPFDAVVAMNDALAVGALHSFRAHDIPVPDAVKVVGIDNIEDASFTSPTLTSLSVDHREFAREAIRLLLTRIDEHHRDPDLPRRPKELIQPAFRIEVRQSTGGIPVDDGVLGGPETDSNGIDGQMTSS</sequence>
<dbReference type="InterPro" id="IPR028082">
    <property type="entry name" value="Peripla_BP_I"/>
</dbReference>
<dbReference type="PROSITE" id="PS00356">
    <property type="entry name" value="HTH_LACI_1"/>
    <property type="match status" value="1"/>
</dbReference>
<protein>
    <submittedName>
        <fullName evidence="6">LacI family transcriptional regulator</fullName>
    </submittedName>
</protein>
<evidence type="ECO:0000256" key="2">
    <source>
        <dbReference type="ARBA" id="ARBA00023125"/>
    </source>
</evidence>
<dbReference type="EMBL" id="MTPX02000005">
    <property type="protein sequence ID" value="PHP53763.1"/>
    <property type="molecule type" value="Genomic_DNA"/>
</dbReference>
<comment type="caution">
    <text evidence="6">The sequence shown here is derived from an EMBL/GenBank/DDBJ whole genome shotgun (WGS) entry which is preliminary data.</text>
</comment>
<feature type="region of interest" description="Disordered" evidence="4">
    <location>
        <begin position="341"/>
        <end position="365"/>
    </location>
</feature>
<evidence type="ECO:0000313" key="6">
    <source>
        <dbReference type="EMBL" id="PHP53763.1"/>
    </source>
</evidence>
<gene>
    <name evidence="6" type="ORF">BW737_000375</name>
</gene>
<evidence type="ECO:0000259" key="5">
    <source>
        <dbReference type="PROSITE" id="PS50932"/>
    </source>
</evidence>
<keyword evidence="3" id="KW-0804">Transcription</keyword>
<dbReference type="SUPFAM" id="SSF47413">
    <property type="entry name" value="lambda repressor-like DNA-binding domains"/>
    <property type="match status" value="1"/>
</dbReference>
<accession>A0ABX4MF10</accession>
<dbReference type="Pfam" id="PF00356">
    <property type="entry name" value="LacI"/>
    <property type="match status" value="1"/>
</dbReference>
<evidence type="ECO:0000256" key="3">
    <source>
        <dbReference type="ARBA" id="ARBA00023163"/>
    </source>
</evidence>
<dbReference type="InterPro" id="IPR010982">
    <property type="entry name" value="Lambda_DNA-bd_dom_sf"/>
</dbReference>
<dbReference type="SMART" id="SM00354">
    <property type="entry name" value="HTH_LACI"/>
    <property type="match status" value="1"/>
</dbReference>
<proteinExistence type="predicted"/>
<dbReference type="Gene3D" id="3.40.50.2300">
    <property type="match status" value="2"/>
</dbReference>
<evidence type="ECO:0000256" key="4">
    <source>
        <dbReference type="SAM" id="MobiDB-lite"/>
    </source>
</evidence>
<dbReference type="Gene3D" id="1.10.260.40">
    <property type="entry name" value="lambda repressor-like DNA-binding domains"/>
    <property type="match status" value="1"/>
</dbReference>
<feature type="domain" description="HTH lacI-type" evidence="5">
    <location>
        <begin position="2"/>
        <end position="56"/>
    </location>
</feature>
<feature type="compositionally biased region" description="Polar residues" evidence="4">
    <location>
        <begin position="353"/>
        <end position="365"/>
    </location>
</feature>
<name>A0ABX4MF10_9ACTO</name>
<dbReference type="Proteomes" id="UP000194577">
    <property type="component" value="Unassembled WGS sequence"/>
</dbReference>
<dbReference type="Pfam" id="PF13377">
    <property type="entry name" value="Peripla_BP_3"/>
    <property type="match status" value="1"/>
</dbReference>
<evidence type="ECO:0000256" key="1">
    <source>
        <dbReference type="ARBA" id="ARBA00023015"/>
    </source>
</evidence>
<dbReference type="SUPFAM" id="SSF53822">
    <property type="entry name" value="Periplasmic binding protein-like I"/>
    <property type="match status" value="1"/>
</dbReference>
<dbReference type="InterPro" id="IPR046335">
    <property type="entry name" value="LacI/GalR-like_sensor"/>
</dbReference>